<reference evidence="2 3" key="1">
    <citation type="submission" date="2024-06" db="EMBL/GenBank/DDBJ databases">
        <title>Genomic Encyclopedia of Type Strains, Phase IV (KMG-IV): sequencing the most valuable type-strain genomes for metagenomic binning, comparative biology and taxonomic classification.</title>
        <authorList>
            <person name="Goeker M."/>
        </authorList>
    </citation>
    <scope>NUCLEOTIDE SEQUENCE [LARGE SCALE GENOMIC DNA]</scope>
    <source>
        <strain evidence="2 3">DSM 26128</strain>
    </source>
</reference>
<accession>A0ABV2GCA3</accession>
<sequence>MKKVLTTAMSIAMIASAGAGAAGTFHADKAEAAAPAAYTSYSHQHGAYSNFTFGQSVKDLPEYATVSSVIGQDLHGRIVEDNNFKRTVTYTNAYGQVQFKSIFMKNQQTLKVINTRGGQIYYGALKAETPEAPEQDAVQPETPATDSISSLPEYNKIASVVNVDGLTPVIAEDNYSNRVIVFKSANGHGEYKTIFVKRTNMLKVIDLDGGQIYYGTIR</sequence>
<gene>
    <name evidence="2" type="ORF">ABID49_001835</name>
</gene>
<dbReference type="Proteomes" id="UP001549099">
    <property type="component" value="Unassembled WGS sequence"/>
</dbReference>
<proteinExistence type="predicted"/>
<dbReference type="RefSeq" id="WP_354197517.1">
    <property type="nucleotide sequence ID" value="NZ_JBEPLW010000013.1"/>
</dbReference>
<name>A0ABV2GCA3_9BACL</name>
<organism evidence="2 3">
    <name type="scientific">Bhargavaea ullalensis</name>
    <dbReference type="NCBI Taxonomy" id="1265685"/>
    <lineage>
        <taxon>Bacteria</taxon>
        <taxon>Bacillati</taxon>
        <taxon>Bacillota</taxon>
        <taxon>Bacilli</taxon>
        <taxon>Bacillales</taxon>
        <taxon>Caryophanaceae</taxon>
        <taxon>Bhargavaea</taxon>
    </lineage>
</organism>
<dbReference type="EMBL" id="JBEPLW010000013">
    <property type="protein sequence ID" value="MET3575929.1"/>
    <property type="molecule type" value="Genomic_DNA"/>
</dbReference>
<evidence type="ECO:0000313" key="2">
    <source>
        <dbReference type="EMBL" id="MET3575929.1"/>
    </source>
</evidence>
<feature type="chain" id="PRO_5046632329" evidence="1">
    <location>
        <begin position="22"/>
        <end position="218"/>
    </location>
</feature>
<keyword evidence="3" id="KW-1185">Reference proteome</keyword>
<keyword evidence="1" id="KW-0732">Signal</keyword>
<evidence type="ECO:0000256" key="1">
    <source>
        <dbReference type="SAM" id="SignalP"/>
    </source>
</evidence>
<protein>
    <submittedName>
        <fullName evidence="2">Uncharacterized protein</fullName>
    </submittedName>
</protein>
<evidence type="ECO:0000313" key="3">
    <source>
        <dbReference type="Proteomes" id="UP001549099"/>
    </source>
</evidence>
<feature type="signal peptide" evidence="1">
    <location>
        <begin position="1"/>
        <end position="21"/>
    </location>
</feature>
<comment type="caution">
    <text evidence="2">The sequence shown here is derived from an EMBL/GenBank/DDBJ whole genome shotgun (WGS) entry which is preliminary data.</text>
</comment>